<accession>H0R434</accession>
<dbReference type="Gene3D" id="3.40.50.360">
    <property type="match status" value="1"/>
</dbReference>
<dbReference type="AlphaFoldDB" id="H0R434"/>
<gene>
    <name evidence="5" type="ORF">GOEFS_096_00120</name>
</gene>
<comment type="caution">
    <text evidence="5">The sequence shown here is derived from an EMBL/GenBank/DDBJ whole genome shotgun (WGS) entry which is preliminary data.</text>
</comment>
<dbReference type="InterPro" id="IPR029039">
    <property type="entry name" value="Flavoprotein-like_sf"/>
</dbReference>
<dbReference type="PANTHER" id="PTHR43408">
    <property type="entry name" value="FMN REDUCTASE (NADPH)"/>
    <property type="match status" value="1"/>
</dbReference>
<keyword evidence="3" id="KW-0560">Oxidoreductase</keyword>
<dbReference type="PANTHER" id="PTHR43408:SF2">
    <property type="entry name" value="FMN REDUCTASE (NADPH)"/>
    <property type="match status" value="1"/>
</dbReference>
<dbReference type="RefSeq" id="WP_007319170.1">
    <property type="nucleotide sequence ID" value="NZ_BAEH01000096.1"/>
</dbReference>
<dbReference type="EMBL" id="BAEH01000096">
    <property type="protein sequence ID" value="GAB19835.1"/>
    <property type="molecule type" value="Genomic_DNA"/>
</dbReference>
<dbReference type="eggNOG" id="COG0431">
    <property type="taxonomic scope" value="Bacteria"/>
</dbReference>
<evidence type="ECO:0000256" key="3">
    <source>
        <dbReference type="ARBA" id="ARBA00023002"/>
    </source>
</evidence>
<evidence type="ECO:0000256" key="1">
    <source>
        <dbReference type="ARBA" id="ARBA00022630"/>
    </source>
</evidence>
<name>H0R434_9ACTN</name>
<feature type="domain" description="NADPH-dependent FMN reductase-like" evidence="4">
    <location>
        <begin position="8"/>
        <end position="158"/>
    </location>
</feature>
<evidence type="ECO:0000256" key="2">
    <source>
        <dbReference type="ARBA" id="ARBA00022643"/>
    </source>
</evidence>
<reference evidence="5 6" key="1">
    <citation type="submission" date="2011-12" db="EMBL/GenBank/DDBJ databases">
        <title>Whole genome shotgun sequence of Gordonia effusa NBRC 100432.</title>
        <authorList>
            <person name="Yoshida I."/>
            <person name="Takarada H."/>
            <person name="Hosoyama A."/>
            <person name="Tsuchikane K."/>
            <person name="Katsumata H."/>
            <person name="Yamazaki S."/>
            <person name="Fujita N."/>
        </authorList>
    </citation>
    <scope>NUCLEOTIDE SEQUENCE [LARGE SCALE GENOMIC DNA]</scope>
    <source>
        <strain evidence="5 6">NBRC 100432</strain>
    </source>
</reference>
<dbReference type="InterPro" id="IPR051814">
    <property type="entry name" value="NAD(P)H-dep_FMN_reductase"/>
</dbReference>
<dbReference type="SUPFAM" id="SSF52218">
    <property type="entry name" value="Flavoproteins"/>
    <property type="match status" value="1"/>
</dbReference>
<dbReference type="STRING" id="1077974.GOEFS_096_00120"/>
<dbReference type="NCBIfam" id="TIGR04037">
    <property type="entry name" value="LLM_duo_CE1759"/>
    <property type="match status" value="1"/>
</dbReference>
<sequence length="226" mass="23621">MTHESQRRLVVVNAGLSDPSSTRMLADRLAAEFVEGVAGQGLRVDTTVLDLRELAVEIANSTTSGFGVGDLRSALDAVHRADALIVATPVFNASYSGLFKSFFDLVEVEPMAGKPVLIAATGGSARHSMVLDYALRPLFAYLRAVVMPTGVYAASQDWSGNTGDTAMLSDRIGRAANELARSVGADAADGVLTPRSVVEPVASNNAEATGIDNFARLLGGAIGARR</sequence>
<organism evidence="5 6">
    <name type="scientific">Gordonia effusa NBRC 100432</name>
    <dbReference type="NCBI Taxonomy" id="1077974"/>
    <lineage>
        <taxon>Bacteria</taxon>
        <taxon>Bacillati</taxon>
        <taxon>Actinomycetota</taxon>
        <taxon>Actinomycetes</taxon>
        <taxon>Mycobacteriales</taxon>
        <taxon>Gordoniaceae</taxon>
        <taxon>Gordonia</taxon>
    </lineage>
</organism>
<dbReference type="OrthoDB" id="1643408at2"/>
<keyword evidence="1" id="KW-0285">Flavoprotein</keyword>
<keyword evidence="2" id="KW-0288">FMN</keyword>
<dbReference type="Pfam" id="PF03358">
    <property type="entry name" value="FMN_red"/>
    <property type="match status" value="1"/>
</dbReference>
<evidence type="ECO:0000313" key="5">
    <source>
        <dbReference type="EMBL" id="GAB19835.1"/>
    </source>
</evidence>
<protein>
    <submittedName>
        <fullName evidence="5">Putative NAD(P)H-dependent FMN reductase</fullName>
    </submittedName>
</protein>
<dbReference type="InterPro" id="IPR023932">
    <property type="entry name" value="CE1759_FMN_reduct"/>
</dbReference>
<evidence type="ECO:0000313" key="6">
    <source>
        <dbReference type="Proteomes" id="UP000035034"/>
    </source>
</evidence>
<dbReference type="GO" id="GO:0016491">
    <property type="term" value="F:oxidoreductase activity"/>
    <property type="evidence" value="ECO:0007669"/>
    <property type="project" value="UniProtKB-KW"/>
</dbReference>
<dbReference type="Proteomes" id="UP000035034">
    <property type="component" value="Unassembled WGS sequence"/>
</dbReference>
<evidence type="ECO:0000259" key="4">
    <source>
        <dbReference type="Pfam" id="PF03358"/>
    </source>
</evidence>
<keyword evidence="6" id="KW-1185">Reference proteome</keyword>
<dbReference type="InterPro" id="IPR005025">
    <property type="entry name" value="FMN_Rdtase-like_dom"/>
</dbReference>
<proteinExistence type="predicted"/>